<dbReference type="AlphaFoldDB" id="A0A8H2Y425"/>
<gene>
    <name evidence="1" type="ORF">RDB_LOCUS48476</name>
</gene>
<dbReference type="Gene3D" id="1.20.1280.50">
    <property type="match status" value="1"/>
</dbReference>
<proteinExistence type="predicted"/>
<organism evidence="1 2">
    <name type="scientific">Rhizoctonia solani</name>
    <dbReference type="NCBI Taxonomy" id="456999"/>
    <lineage>
        <taxon>Eukaryota</taxon>
        <taxon>Fungi</taxon>
        <taxon>Dikarya</taxon>
        <taxon>Basidiomycota</taxon>
        <taxon>Agaricomycotina</taxon>
        <taxon>Agaricomycetes</taxon>
        <taxon>Cantharellales</taxon>
        <taxon>Ceratobasidiaceae</taxon>
        <taxon>Rhizoctonia</taxon>
    </lineage>
</organism>
<comment type="caution">
    <text evidence="1">The sequence shown here is derived from an EMBL/GenBank/DDBJ whole genome shotgun (WGS) entry which is preliminary data.</text>
</comment>
<evidence type="ECO:0000313" key="2">
    <source>
        <dbReference type="Proteomes" id="UP000663888"/>
    </source>
</evidence>
<reference evidence="1" key="1">
    <citation type="submission" date="2021-01" db="EMBL/GenBank/DDBJ databases">
        <authorList>
            <person name="Kaushik A."/>
        </authorList>
    </citation>
    <scope>NUCLEOTIDE SEQUENCE</scope>
    <source>
        <strain evidence="1">AG4-R118</strain>
    </source>
</reference>
<accession>A0A8H2Y425</accession>
<protein>
    <recommendedName>
        <fullName evidence="3">F-box domain-containing protein</fullName>
    </recommendedName>
</protein>
<sequence length="549" mass="62169">MIELLKSAGDLLRAALDNYSIVFSKIEDYHNQAKLPQGYPPELTNQIDIELAFLSSYESKIQEIKRSISRARNYSSSLAPVNTLPSEILIRVLQLLVAEPCGIVLFDPDYPEHHPPRYLDRFVQVCSLWRTTALSTPLLWCHIDLTLYGLYRNGFISRAFTYADRAGDLPIELHVGGKSFNDVDDIYNIYDRLSMLFFVVSDRVETLKLDIPGVLEGLHHIIFRDLFSRRASNLTKLVVHSRGSRNAFFCANYADAAEMDEGYGKCGLDLSEDILEDGFAPITVLHLRGIFPRWWSTAYHGLVDLRLLSTASLSRIRETDLLRILGSSPGLRILHFELEISHSTPATGRVVPVHLSVLQVIKIYPRDPAHDAGCLNPAHLLRLLAPGSKPLRLFLGGYYQPTSGSDIELAKFFSRAKVARFCIQETFPPMRLLLRNAPHLEQVILDAFVCYNRVDIPPAWLQLDDLASLPRLRSLHITRSYLFEREFRLLFQCCLAGIMLHSSHVSGNNSIMDSTLSQEELLQAYPTVKISDRVVGPFDDPTADWDIFD</sequence>
<name>A0A8H2Y425_9AGAM</name>
<evidence type="ECO:0008006" key="3">
    <source>
        <dbReference type="Google" id="ProtNLM"/>
    </source>
</evidence>
<dbReference type="EMBL" id="CAJMWX010000958">
    <property type="protein sequence ID" value="CAE6440197.1"/>
    <property type="molecule type" value="Genomic_DNA"/>
</dbReference>
<evidence type="ECO:0000313" key="1">
    <source>
        <dbReference type="EMBL" id="CAE6440197.1"/>
    </source>
</evidence>
<dbReference type="Proteomes" id="UP000663888">
    <property type="component" value="Unassembled WGS sequence"/>
</dbReference>